<keyword evidence="1" id="KW-1133">Transmembrane helix</keyword>
<keyword evidence="1" id="KW-0472">Membrane</keyword>
<dbReference type="RefSeq" id="WP_243655810.1">
    <property type="nucleotide sequence ID" value="NZ_CBCSGL010000028.1"/>
</dbReference>
<evidence type="ECO:0000313" key="4">
    <source>
        <dbReference type="Proteomes" id="UP000295110"/>
    </source>
</evidence>
<dbReference type="AlphaFoldDB" id="A0A4R3ULG0"/>
<feature type="transmembrane region" description="Helical" evidence="1">
    <location>
        <begin position="304"/>
        <end position="328"/>
    </location>
</feature>
<dbReference type="Pfam" id="PF13795">
    <property type="entry name" value="HupE_UreJ_2"/>
    <property type="match status" value="1"/>
</dbReference>
<feature type="transmembrane region" description="Helical" evidence="1">
    <location>
        <begin position="176"/>
        <end position="199"/>
    </location>
</feature>
<evidence type="ECO:0000256" key="2">
    <source>
        <dbReference type="SAM" id="SignalP"/>
    </source>
</evidence>
<name>A0A4R3ULG0_ROSSA</name>
<keyword evidence="1" id="KW-0812">Transmembrane</keyword>
<dbReference type="PROSITE" id="PS00018">
    <property type="entry name" value="EF_HAND_1"/>
    <property type="match status" value="1"/>
</dbReference>
<evidence type="ECO:0000256" key="1">
    <source>
        <dbReference type="SAM" id="Phobius"/>
    </source>
</evidence>
<proteinExistence type="predicted"/>
<keyword evidence="2" id="KW-0732">Signal</keyword>
<dbReference type="Proteomes" id="UP000295110">
    <property type="component" value="Unassembled WGS sequence"/>
</dbReference>
<feature type="transmembrane region" description="Helical" evidence="1">
    <location>
        <begin position="340"/>
        <end position="358"/>
    </location>
</feature>
<evidence type="ECO:0000313" key="3">
    <source>
        <dbReference type="EMBL" id="TCU90784.1"/>
    </source>
</evidence>
<feature type="transmembrane region" description="Helical" evidence="1">
    <location>
        <begin position="274"/>
        <end position="292"/>
    </location>
</feature>
<dbReference type="EMBL" id="SMBU01000029">
    <property type="protein sequence ID" value="TCU90784.1"/>
    <property type="molecule type" value="Genomic_DNA"/>
</dbReference>
<gene>
    <name evidence="3" type="ORF">EV671_10295</name>
</gene>
<keyword evidence="4" id="KW-1185">Reference proteome</keyword>
<feature type="transmembrane region" description="Helical" evidence="1">
    <location>
        <begin position="220"/>
        <end position="242"/>
    </location>
</feature>
<feature type="transmembrane region" description="Helical" evidence="1">
    <location>
        <begin position="248"/>
        <end position="265"/>
    </location>
</feature>
<reference evidence="3 4" key="1">
    <citation type="submission" date="2019-03" db="EMBL/GenBank/DDBJ databases">
        <title>Genomic Encyclopedia of Type Strains, Phase IV (KMG-IV): sequencing the most valuable type-strain genomes for metagenomic binning, comparative biology and taxonomic classification.</title>
        <authorList>
            <person name="Goeker M."/>
        </authorList>
    </citation>
    <scope>NUCLEOTIDE SEQUENCE [LARGE SCALE GENOMIC DNA]</scope>
    <source>
        <strain evidence="3 4">DSM 654</strain>
    </source>
</reference>
<dbReference type="InterPro" id="IPR032809">
    <property type="entry name" value="Put_HupE_UreJ"/>
</dbReference>
<protein>
    <submittedName>
        <fullName evidence="3">HupE/UreJ protein</fullName>
    </submittedName>
</protein>
<organism evidence="3 4">
    <name type="scientific">Roseateles saccharophilus</name>
    <name type="common">Pseudomonas saccharophila</name>
    <dbReference type="NCBI Taxonomy" id="304"/>
    <lineage>
        <taxon>Bacteria</taxon>
        <taxon>Pseudomonadati</taxon>
        <taxon>Pseudomonadota</taxon>
        <taxon>Betaproteobacteria</taxon>
        <taxon>Burkholderiales</taxon>
        <taxon>Sphaerotilaceae</taxon>
        <taxon>Roseateles</taxon>
    </lineage>
</organism>
<feature type="signal peptide" evidence="2">
    <location>
        <begin position="1"/>
        <end position="18"/>
    </location>
</feature>
<feature type="chain" id="PRO_5020478512" evidence="2">
    <location>
        <begin position="19"/>
        <end position="368"/>
    </location>
</feature>
<sequence length="368" mass="39101">MIRLLLLSLLLFCTAAKAHQSSEAYLSYRVAGAEVEQRLDIALRDLDRDLALDADGDGALSWAEVRARWPDIERLAAEGLRFTADGATCTLRGRASPQLDEHSDGSYAVLISRWQCPAAVRELQIDYRLFAATDAGHRGLARIVGAAGEPLVLVPGTGVQRLSAASRGFAGFVVEGMAHIAGGLDHVLFLVTLLLVAVWRREGGGWAPRAGARSAFAETLRLVTAFTVAHSITLGLAASGLIAPPSRWVESLIALTVLLAALDNLRPFVPGPRWSMVAVFGLVHGVGFAGPLKDLGLRGQELVLPLLGFNLGVELGQLAVVALLLPVALALRGRAAYRRWIVQGGSSAIAALATLWLAERSLALNLLP</sequence>
<dbReference type="InterPro" id="IPR018247">
    <property type="entry name" value="EF_Hand_1_Ca_BS"/>
</dbReference>
<comment type="caution">
    <text evidence="3">The sequence shown here is derived from an EMBL/GenBank/DDBJ whole genome shotgun (WGS) entry which is preliminary data.</text>
</comment>
<accession>A0A4R3ULG0</accession>